<name>A0ABU3STT4_9ALTE</name>
<dbReference type="Gene3D" id="2.60.120.200">
    <property type="match status" value="1"/>
</dbReference>
<evidence type="ECO:0000313" key="3">
    <source>
        <dbReference type="EMBL" id="MDU0353419.1"/>
    </source>
</evidence>
<evidence type="ECO:0000259" key="2">
    <source>
        <dbReference type="Pfam" id="PF07587"/>
    </source>
</evidence>
<gene>
    <name evidence="3" type="ORF">RS130_05270</name>
</gene>
<evidence type="ECO:0000259" key="1">
    <source>
        <dbReference type="Pfam" id="PF07583"/>
    </source>
</evidence>
<dbReference type="SUPFAM" id="SSF49899">
    <property type="entry name" value="Concanavalin A-like lectins/glucanases"/>
    <property type="match status" value="1"/>
</dbReference>
<dbReference type="EMBL" id="JAWDIO010000002">
    <property type="protein sequence ID" value="MDU0353419.1"/>
    <property type="molecule type" value="Genomic_DNA"/>
</dbReference>
<sequence length="936" mass="105425">MVFYYARKKLPPAVTQTNWPVNPLDNFILKKIEDKNLSPTEQADKETLIRRVTFDLTGLPPSLEEIDAFIADTSDSAYETVVDRLLASSAYGERLASEWLDVARYADTHGYATDPFRDVSPYRDWVIEKFNQNMPFDEFVTWQLAGDLLPNATAEQKLATAFNRMHTQNNEGGIVLEEFRVEYVKDRVQSLGTGLLGLTLHCAQCHDHKYDDIPTKDYYQTFAMFNNNDDSGQIPWDAKDMPVPTMLLPTKAQKSDVASINDRVTASEAKLAASIDTPKEGLNSWKNTVSANLLAKKSLIAHFPLTLDDSNETIANAVRKDKPDRVLFSSNINEKTGAEFVTKTDQQHQGILLNGEDALYFPHEDKFSRATPFTVAVNVKLPESIKSGVIFHNNKSSTLYAYKGFDVSVEDNYWLVRLAHTYPYNAIALRSKNPVTKKQWQHVALTYDGSSKAKGVTLYVDGKPVDMTVERDNLYKEISQEKKDHLGLVAGLKVGARWRDRGAANTLVDDIKLWSKELSQIEVLANAKQQHGETLSLAQVEDSDALSEYYNKVFNKAYQKQLAELTQVRVKQSTLVEPIKEMMIMQELKGERRPSYILERGLYSEHGEEVEPGVPEAVFPFDQSLPKNRIGLAKWLTDPKHPLMARVVSNRYWAMLMGNGIVRTPEDFGSQGKLPTHPDALDWLSREFIDSGWDVKHLIKTIAMTATYKQSSLASSELIAQDPENTLFASGPSNRLTAEMLRDNVLAASGLLVTKVGGKSVYPYQPEGLWKMNRATYVQSKGDDLYRRSLYTVWKRNAPPPSMHTFDTPTRTYTVGARQATSTPLQALTMMNDPQFVEAGRVLAERVMTQTPDSEQRLTRLYRLLTSQYPDQDELGVLKEMYTQFVDKYSAMPEDADAILEIGEKDPLPTLDKTIVAALSAVANLVINHDATVIKR</sequence>
<accession>A0ABU3STT4</accession>
<dbReference type="Pfam" id="PF13385">
    <property type="entry name" value="Laminin_G_3"/>
    <property type="match status" value="1"/>
</dbReference>
<protein>
    <submittedName>
        <fullName evidence="3">DUF1553 domain-containing protein</fullName>
    </submittedName>
</protein>
<dbReference type="InterPro" id="IPR013320">
    <property type="entry name" value="ConA-like_dom_sf"/>
</dbReference>
<organism evidence="3 4">
    <name type="scientific">Paraglaciecola aquimarina</name>
    <dbReference type="NCBI Taxonomy" id="1235557"/>
    <lineage>
        <taxon>Bacteria</taxon>
        <taxon>Pseudomonadati</taxon>
        <taxon>Pseudomonadota</taxon>
        <taxon>Gammaproteobacteria</taxon>
        <taxon>Alteromonadales</taxon>
        <taxon>Alteromonadaceae</taxon>
        <taxon>Paraglaciecola</taxon>
    </lineage>
</organism>
<dbReference type="PANTHER" id="PTHR35889">
    <property type="entry name" value="CYCLOINULO-OLIGOSACCHARIDE FRUCTANOTRANSFERASE-RELATED"/>
    <property type="match status" value="1"/>
</dbReference>
<proteinExistence type="predicted"/>
<dbReference type="Pfam" id="PF07587">
    <property type="entry name" value="PSD1"/>
    <property type="match status" value="1"/>
</dbReference>
<dbReference type="InterPro" id="IPR022655">
    <property type="entry name" value="DUF1553"/>
</dbReference>
<evidence type="ECO:0000313" key="4">
    <source>
        <dbReference type="Proteomes" id="UP001247805"/>
    </source>
</evidence>
<dbReference type="Pfam" id="PF07583">
    <property type="entry name" value="PSCyt2"/>
    <property type="match status" value="1"/>
</dbReference>
<reference evidence="3 4" key="1">
    <citation type="submission" date="2023-10" db="EMBL/GenBank/DDBJ databases">
        <title>Glaciecola aquimarina strain GGW-M5 nov., isolated from a coastal seawater.</title>
        <authorList>
            <person name="Bayburt H."/>
            <person name="Kim J.M."/>
            <person name="Choi B.J."/>
            <person name="Jeon C.O."/>
        </authorList>
    </citation>
    <scope>NUCLEOTIDE SEQUENCE [LARGE SCALE GENOMIC DNA]</scope>
    <source>
        <strain evidence="3 4">KCTC 32108</strain>
    </source>
</reference>
<dbReference type="RefSeq" id="WP_316027975.1">
    <property type="nucleotide sequence ID" value="NZ_JAWDIO010000002.1"/>
</dbReference>
<dbReference type="InterPro" id="IPR011444">
    <property type="entry name" value="DUF1549"/>
</dbReference>
<feature type="domain" description="DUF1553" evidence="2">
    <location>
        <begin position="628"/>
        <end position="881"/>
    </location>
</feature>
<keyword evidence="4" id="KW-1185">Reference proteome</keyword>
<dbReference type="Proteomes" id="UP001247805">
    <property type="component" value="Unassembled WGS sequence"/>
</dbReference>
<feature type="domain" description="DUF1549" evidence="1">
    <location>
        <begin position="23"/>
        <end position="228"/>
    </location>
</feature>
<dbReference type="PANTHER" id="PTHR35889:SF3">
    <property type="entry name" value="F-BOX DOMAIN-CONTAINING PROTEIN"/>
    <property type="match status" value="1"/>
</dbReference>
<comment type="caution">
    <text evidence="3">The sequence shown here is derived from an EMBL/GenBank/DDBJ whole genome shotgun (WGS) entry which is preliminary data.</text>
</comment>